<proteinExistence type="predicted"/>
<evidence type="ECO:0000313" key="3">
    <source>
        <dbReference type="Proteomes" id="UP001304851"/>
    </source>
</evidence>
<keyword evidence="2" id="KW-0614">Plasmid</keyword>
<dbReference type="Proteomes" id="UP001304851">
    <property type="component" value="Plasmid lp54"/>
</dbReference>
<evidence type="ECO:0000256" key="1">
    <source>
        <dbReference type="SAM" id="MobiDB-lite"/>
    </source>
</evidence>
<dbReference type="Pfam" id="PF05714">
    <property type="entry name" value="PFam54_60"/>
    <property type="match status" value="1"/>
</dbReference>
<name>A0ABY9E2W9_9SPIR</name>
<feature type="region of interest" description="Disordered" evidence="1">
    <location>
        <begin position="36"/>
        <end position="60"/>
    </location>
</feature>
<gene>
    <name evidence="2" type="ORF">QIA18_00295</name>
</gene>
<evidence type="ECO:0000313" key="2">
    <source>
        <dbReference type="EMBL" id="WKC90412.1"/>
    </source>
</evidence>
<dbReference type="Gene3D" id="1.10.3160.10">
    <property type="entry name" value="Bbcrasp-1"/>
    <property type="match status" value="1"/>
</dbReference>
<geneLocation type="plasmid" evidence="2 3">
    <name>lp54</name>
</geneLocation>
<dbReference type="InterPro" id="IPR008421">
    <property type="entry name" value="Borrelia_lipoprotein_PFam54/60"/>
</dbReference>
<organism evidence="2 3">
    <name type="scientific">Borreliella carolinensis</name>
    <dbReference type="NCBI Taxonomy" id="478174"/>
    <lineage>
        <taxon>Bacteria</taxon>
        <taxon>Pseudomonadati</taxon>
        <taxon>Spirochaetota</taxon>
        <taxon>Spirochaetia</taxon>
        <taxon>Spirochaetales</taxon>
        <taxon>Borreliaceae</taxon>
        <taxon>Borreliella</taxon>
    </lineage>
</organism>
<sequence>MTKANPNIIKLNLIATILTLICISCTVNPIDPKVNDYTNSKENTENPKNTSGEFTSSNQKSTKETIISKLKEFGKKIEAQKIEETNKVGTLDKNNLADNIGVYPVSYDKEAIEKLKQTLKTPLITIDEETQKTEKLQIERIIQSSLNYDTIKIKNLEEILKTLKDGNIDEENVIRSLLYSKALGIQKQIDNHLGLIKGDKLNALSEETLKRILIHVEFDLTLKEKFKKTLEKTVNEVYKEIQHSENTEKKYYVLEHIINNFQIFDYFTYDAKSKQEKFNELKSII</sequence>
<accession>A0ABY9E2W9</accession>
<dbReference type="NCBIfam" id="NF033729">
    <property type="entry name" value="borfam54_2"/>
    <property type="match status" value="1"/>
</dbReference>
<dbReference type="RefSeq" id="WP_301341206.1">
    <property type="nucleotide sequence ID" value="NZ_CP124071.1"/>
</dbReference>
<dbReference type="EMBL" id="CP124071">
    <property type="protein sequence ID" value="WKC90412.1"/>
    <property type="molecule type" value="Genomic_DNA"/>
</dbReference>
<reference evidence="2" key="1">
    <citation type="submission" date="2023-04" db="EMBL/GenBank/DDBJ databases">
        <title>Genome sequencing of multiple Borrelia sensu lato isolates spanning a world-wide range of genetic and epidemiological diversity.</title>
        <authorList>
            <person name="Mongodin E.F."/>
            <person name="Fraser C.M."/>
            <person name="Rudenko N."/>
            <person name="Golovchenko M."/>
            <person name="Margos G."/>
            <person name="Fingerle V."/>
            <person name="Marques A."/>
            <person name="Kawabata H."/>
            <person name="Lopes de Carvalho I."/>
            <person name="Norte C."/>
            <person name="Nuncio S."/>
            <person name="Schutzer S.E."/>
            <person name="Luft B."/>
            <person name="Qiu W."/>
            <person name="Casjens S.R."/>
        </authorList>
    </citation>
    <scope>NUCLEOTIDE SEQUENCE [LARGE SCALE GENOMIC DNA]</scope>
    <source>
        <strain evidence="2">SCGT-18</strain>
    </source>
</reference>
<protein>
    <submittedName>
        <fullName evidence="2">Complement regulator-acquiring protein</fullName>
    </submittedName>
</protein>
<keyword evidence="3" id="KW-1185">Reference proteome</keyword>